<dbReference type="Proteomes" id="UP001107558">
    <property type="component" value="Chromosome 2"/>
</dbReference>
<dbReference type="OrthoDB" id="10001926at2759"/>
<keyword evidence="2" id="KW-0399">Innate immunity</keyword>
<dbReference type="GO" id="GO:0009253">
    <property type="term" value="P:peptidoglycan catabolic process"/>
    <property type="evidence" value="ECO:0007669"/>
    <property type="project" value="InterPro"/>
</dbReference>
<protein>
    <recommendedName>
        <fullName evidence="4">Peptidoglycan recognition protein family domain-containing protein</fullName>
    </recommendedName>
</protein>
<dbReference type="InterPro" id="IPR036505">
    <property type="entry name" value="Amidase/PGRP_sf"/>
</dbReference>
<evidence type="ECO:0000256" key="1">
    <source>
        <dbReference type="ARBA" id="ARBA00007553"/>
    </source>
</evidence>
<dbReference type="InterPro" id="IPR006619">
    <property type="entry name" value="PGRP_domain_met/bac"/>
</dbReference>
<reference evidence="5" key="1">
    <citation type="submission" date="2021-03" db="EMBL/GenBank/DDBJ databases">
        <title>Chromosome level genome of the anhydrobiotic midge Polypedilum vanderplanki.</title>
        <authorList>
            <person name="Yoshida Y."/>
            <person name="Kikawada T."/>
            <person name="Gusev O."/>
        </authorList>
    </citation>
    <scope>NUCLEOTIDE SEQUENCE</scope>
    <source>
        <strain evidence="5">NIAS01</strain>
        <tissue evidence="5">Whole body or cell culture</tissue>
    </source>
</reference>
<dbReference type="PANTHER" id="PTHR11022">
    <property type="entry name" value="PEPTIDOGLYCAN RECOGNITION PROTEIN"/>
    <property type="match status" value="1"/>
</dbReference>
<dbReference type="GO" id="GO:0008745">
    <property type="term" value="F:N-acetylmuramoyl-L-alanine amidase activity"/>
    <property type="evidence" value="ECO:0007669"/>
    <property type="project" value="InterPro"/>
</dbReference>
<gene>
    <name evidence="5" type="ORF">PVAND_006534</name>
</gene>
<feature type="domain" description="Peptidoglycan recognition protein family" evidence="4">
    <location>
        <begin position="214"/>
        <end position="357"/>
    </location>
</feature>
<accession>A0A9J6C3Y4</accession>
<evidence type="ECO:0000313" key="5">
    <source>
        <dbReference type="EMBL" id="KAG5676722.1"/>
    </source>
</evidence>
<dbReference type="GO" id="GO:0008270">
    <property type="term" value="F:zinc ion binding"/>
    <property type="evidence" value="ECO:0007669"/>
    <property type="project" value="InterPro"/>
</dbReference>
<keyword evidence="6" id="KW-1185">Reference proteome</keyword>
<dbReference type="InterPro" id="IPR015510">
    <property type="entry name" value="PGRP"/>
</dbReference>
<evidence type="ECO:0000256" key="2">
    <source>
        <dbReference type="ARBA" id="ARBA00022588"/>
    </source>
</evidence>
<organism evidence="5 6">
    <name type="scientific">Polypedilum vanderplanki</name>
    <name type="common">Sleeping chironomid midge</name>
    <dbReference type="NCBI Taxonomy" id="319348"/>
    <lineage>
        <taxon>Eukaryota</taxon>
        <taxon>Metazoa</taxon>
        <taxon>Ecdysozoa</taxon>
        <taxon>Arthropoda</taxon>
        <taxon>Hexapoda</taxon>
        <taxon>Insecta</taxon>
        <taxon>Pterygota</taxon>
        <taxon>Neoptera</taxon>
        <taxon>Endopterygota</taxon>
        <taxon>Diptera</taxon>
        <taxon>Nematocera</taxon>
        <taxon>Chironomoidea</taxon>
        <taxon>Chironomidae</taxon>
        <taxon>Chironominae</taxon>
        <taxon>Polypedilum</taxon>
        <taxon>Polypedilum</taxon>
    </lineage>
</organism>
<comment type="caution">
    <text evidence="5">The sequence shown here is derived from an EMBL/GenBank/DDBJ whole genome shotgun (WGS) entry which is preliminary data.</text>
</comment>
<dbReference type="SMART" id="SM00701">
    <property type="entry name" value="PGRP"/>
    <property type="match status" value="2"/>
</dbReference>
<dbReference type="AlphaFoldDB" id="A0A9J6C3Y4"/>
<dbReference type="PANTHER" id="PTHR11022:SF41">
    <property type="entry name" value="PEPTIDOGLYCAN-RECOGNITION PROTEIN LC-RELATED"/>
    <property type="match status" value="1"/>
</dbReference>
<name>A0A9J6C3Y4_POLVA</name>
<sequence>MNIILIISIIVPIIYFAVTSKPCVVYRYEESTVLTTTPTTTITSEPDDLIISRDEWDADPPKFEIPALAGPVKRIMIAQTGGDSCDNEVNCKKLVKEIQTENSDLDDIPYNFLIGGDGKVYEGRGFEFQGEHTANLYGTEFNSIGICIAFIGNYKTKKPSESELKAFELFFEYYSEKLTKDYIILSQDDLIFNKVKAQTLNDAIKNLPNFKSLTKVYRREEYEALPPVGTLKKFDRLIDWVIVSQIPNECNNTVDCFDIVNELQMENEELCDISFNFIIGGDGIIIEGRGWDTAAAAYFDHFNSFNSRSISIGVIVYNEEEVYTNSIFDSLKSLLKDAKILGKLPENFKINGLQDFNLMGPTNALMDKIKEMKEYEKIENEEKCRVSTTSTSTTTIDDAEEITTLNE</sequence>
<evidence type="ECO:0000256" key="3">
    <source>
        <dbReference type="ARBA" id="ARBA00022859"/>
    </source>
</evidence>
<dbReference type="EMBL" id="JADBJN010000002">
    <property type="protein sequence ID" value="KAG5676722.1"/>
    <property type="molecule type" value="Genomic_DNA"/>
</dbReference>
<feature type="domain" description="Peptidoglycan recognition protein family" evidence="4">
    <location>
        <begin position="48"/>
        <end position="191"/>
    </location>
</feature>
<evidence type="ECO:0000259" key="4">
    <source>
        <dbReference type="SMART" id="SM00701"/>
    </source>
</evidence>
<dbReference type="CDD" id="cd06583">
    <property type="entry name" value="PGRP"/>
    <property type="match status" value="1"/>
</dbReference>
<dbReference type="GO" id="GO:0045087">
    <property type="term" value="P:innate immune response"/>
    <property type="evidence" value="ECO:0007669"/>
    <property type="project" value="UniProtKB-KW"/>
</dbReference>
<dbReference type="Gene3D" id="3.40.80.10">
    <property type="entry name" value="Peptidoglycan recognition protein-like"/>
    <property type="match status" value="2"/>
</dbReference>
<evidence type="ECO:0000313" key="6">
    <source>
        <dbReference type="Proteomes" id="UP001107558"/>
    </source>
</evidence>
<keyword evidence="3" id="KW-0391">Immunity</keyword>
<dbReference type="SUPFAM" id="SSF55846">
    <property type="entry name" value="N-acetylmuramoyl-L-alanine amidase-like"/>
    <property type="match status" value="2"/>
</dbReference>
<dbReference type="InterPro" id="IPR002502">
    <property type="entry name" value="Amidase_domain"/>
</dbReference>
<dbReference type="Pfam" id="PF01510">
    <property type="entry name" value="Amidase_2"/>
    <property type="match status" value="2"/>
</dbReference>
<comment type="similarity">
    <text evidence="1">Belongs to the N-acetylmuramoyl-L-alanine amidase 2 family.</text>
</comment>
<proteinExistence type="inferred from homology"/>